<evidence type="ECO:0000259" key="3">
    <source>
        <dbReference type="PROSITE" id="PS50011"/>
    </source>
</evidence>
<dbReference type="GO" id="GO:0005524">
    <property type="term" value="F:ATP binding"/>
    <property type="evidence" value="ECO:0007669"/>
    <property type="project" value="InterPro"/>
</dbReference>
<name>A0A5J4TY48_9EUKA</name>
<comment type="caution">
    <text evidence="4">The sequence shown here is derived from an EMBL/GenBank/DDBJ whole genome shotgun (WGS) entry which is preliminary data.</text>
</comment>
<dbReference type="GO" id="GO:0004672">
    <property type="term" value="F:protein kinase activity"/>
    <property type="evidence" value="ECO:0007669"/>
    <property type="project" value="InterPro"/>
</dbReference>
<feature type="region of interest" description="Disordered" evidence="2">
    <location>
        <begin position="85"/>
        <end position="110"/>
    </location>
</feature>
<dbReference type="EMBL" id="SNRW01024342">
    <property type="protein sequence ID" value="KAA6362335.1"/>
    <property type="molecule type" value="Genomic_DNA"/>
</dbReference>
<organism evidence="4 5">
    <name type="scientific">Streblomastix strix</name>
    <dbReference type="NCBI Taxonomy" id="222440"/>
    <lineage>
        <taxon>Eukaryota</taxon>
        <taxon>Metamonada</taxon>
        <taxon>Preaxostyla</taxon>
        <taxon>Oxymonadida</taxon>
        <taxon>Streblomastigidae</taxon>
        <taxon>Streblomastix</taxon>
    </lineage>
</organism>
<dbReference type="AlphaFoldDB" id="A0A5J4TY48"/>
<evidence type="ECO:0000313" key="5">
    <source>
        <dbReference type="Proteomes" id="UP000324800"/>
    </source>
</evidence>
<reference evidence="4 5" key="1">
    <citation type="submission" date="2019-03" db="EMBL/GenBank/DDBJ databases">
        <title>Single cell metagenomics reveals metabolic interactions within the superorganism composed of flagellate Streblomastix strix and complex community of Bacteroidetes bacteria on its surface.</title>
        <authorList>
            <person name="Treitli S.C."/>
            <person name="Kolisko M."/>
            <person name="Husnik F."/>
            <person name="Keeling P."/>
            <person name="Hampl V."/>
        </authorList>
    </citation>
    <scope>NUCLEOTIDE SEQUENCE [LARGE SCALE GENOMIC DNA]</scope>
    <source>
        <strain evidence="4">ST1C</strain>
    </source>
</reference>
<evidence type="ECO:0000313" key="4">
    <source>
        <dbReference type="EMBL" id="KAA6362335.1"/>
    </source>
</evidence>
<dbReference type="InterPro" id="IPR011009">
    <property type="entry name" value="Kinase-like_dom_sf"/>
</dbReference>
<evidence type="ECO:0000256" key="2">
    <source>
        <dbReference type="SAM" id="MobiDB-lite"/>
    </source>
</evidence>
<feature type="domain" description="Protein kinase" evidence="3">
    <location>
        <begin position="1"/>
        <end position="195"/>
    </location>
</feature>
<accession>A0A5J4TY48</accession>
<evidence type="ECO:0000256" key="1">
    <source>
        <dbReference type="SAM" id="Coils"/>
    </source>
</evidence>
<keyword evidence="1" id="KW-0175">Coiled coil</keyword>
<proteinExistence type="predicted"/>
<gene>
    <name evidence="4" type="ORF">EZS28_042138</name>
</gene>
<dbReference type="Gene3D" id="1.10.510.10">
    <property type="entry name" value="Transferase(Phosphotransferase) domain 1"/>
    <property type="match status" value="1"/>
</dbReference>
<feature type="coiled-coil region" evidence="1">
    <location>
        <begin position="148"/>
        <end position="194"/>
    </location>
</feature>
<sequence>MNQSLLSDPSSKLEITKSLIDSIQEAHEKGHFGFDLRPSAILCTKGNMGLSAALIGFVGDGNLIAKHPDYTKLRWDRDWTAPELAARSRPRREAAQSSQEQGTKTANGPTAASDVFSLGKLLLILLEKLPNVQEFVAIVLEDLPQKRCDIHKEEKERIRLQEEAKEKERIRLQEEAKEKERIRLQEEAKEKERIR</sequence>
<dbReference type="InterPro" id="IPR000719">
    <property type="entry name" value="Prot_kinase_dom"/>
</dbReference>
<feature type="non-terminal residue" evidence="4">
    <location>
        <position position="195"/>
    </location>
</feature>
<dbReference type="PROSITE" id="PS50011">
    <property type="entry name" value="PROTEIN_KINASE_DOM"/>
    <property type="match status" value="1"/>
</dbReference>
<protein>
    <recommendedName>
        <fullName evidence="3">Protein kinase domain-containing protein</fullName>
    </recommendedName>
</protein>
<feature type="compositionally biased region" description="Polar residues" evidence="2">
    <location>
        <begin position="95"/>
        <end position="110"/>
    </location>
</feature>
<dbReference type="Proteomes" id="UP000324800">
    <property type="component" value="Unassembled WGS sequence"/>
</dbReference>
<dbReference type="SUPFAM" id="SSF56112">
    <property type="entry name" value="Protein kinase-like (PK-like)"/>
    <property type="match status" value="1"/>
</dbReference>